<dbReference type="InterPro" id="IPR004088">
    <property type="entry name" value="KH_dom_type_1"/>
</dbReference>
<dbReference type="GO" id="GO:0003723">
    <property type="term" value="F:RNA binding"/>
    <property type="evidence" value="ECO:0007669"/>
    <property type="project" value="UniProtKB-UniRule"/>
</dbReference>
<dbReference type="Pfam" id="PF00013">
    <property type="entry name" value="KH_1"/>
    <property type="match status" value="1"/>
</dbReference>
<organism evidence="5">
    <name type="scientific">Xenopsylla cheopis</name>
    <name type="common">Oriental rat flea</name>
    <name type="synonym">Pulex cheopis</name>
    <dbReference type="NCBI Taxonomy" id="163159"/>
    <lineage>
        <taxon>Eukaryota</taxon>
        <taxon>Metazoa</taxon>
        <taxon>Ecdysozoa</taxon>
        <taxon>Arthropoda</taxon>
        <taxon>Hexapoda</taxon>
        <taxon>Insecta</taxon>
        <taxon>Pterygota</taxon>
        <taxon>Neoptera</taxon>
        <taxon>Endopterygota</taxon>
        <taxon>Siphonaptera</taxon>
        <taxon>Pulicidae</taxon>
        <taxon>Xenopsyllinae</taxon>
        <taxon>Xenopsylla</taxon>
    </lineage>
</organism>
<dbReference type="SUPFAM" id="SSF54791">
    <property type="entry name" value="Eukaryotic type KH-domain (KH-domain type I)"/>
    <property type="match status" value="1"/>
</dbReference>
<sequence length="259" mass="26342">MGAIAKNPLAGLAALGLGGMAPANTGGLNPAALAALAGSQLRTSNNNRNQQAAAAQQSHEMTVPNELIGCIIGKGGTKIAEIRQISGAMIRISNCEERDGGNTDRTITISGNPDAVSLAQYLINMSVELQKANLESQNSAPNGAGPSSSSSSQAGQTPNTTNNTCTTTNPLASAIPLAQLLAKPGALNALSSLTALGGLTDLLGGGALGGGHGLHAHTNAPIQTTGVHRHKSYQPRLRSPNGGGQEIKMKNERNKFNPY</sequence>
<protein>
    <submittedName>
        <fullName evidence="5">Putative k similarity rna-binding domain protein</fullName>
    </submittedName>
</protein>
<feature type="region of interest" description="Disordered" evidence="3">
    <location>
        <begin position="215"/>
        <end position="259"/>
    </location>
</feature>
<dbReference type="CDD" id="cd22439">
    <property type="entry name" value="KH-I_PCBP_rpt3"/>
    <property type="match status" value="1"/>
</dbReference>
<accession>A0A6M2E0D2</accession>
<dbReference type="PROSITE" id="PS50084">
    <property type="entry name" value="KH_TYPE_1"/>
    <property type="match status" value="1"/>
</dbReference>
<evidence type="ECO:0000256" key="3">
    <source>
        <dbReference type="SAM" id="MobiDB-lite"/>
    </source>
</evidence>
<keyword evidence="2" id="KW-0694">RNA-binding</keyword>
<dbReference type="EMBL" id="GIIL01008078">
    <property type="protein sequence ID" value="NOV51804.1"/>
    <property type="molecule type" value="Transcribed_RNA"/>
</dbReference>
<evidence type="ECO:0000256" key="2">
    <source>
        <dbReference type="PROSITE-ProRule" id="PRU00117"/>
    </source>
</evidence>
<dbReference type="GO" id="GO:0010468">
    <property type="term" value="P:regulation of gene expression"/>
    <property type="evidence" value="ECO:0007669"/>
    <property type="project" value="UniProtKB-ARBA"/>
</dbReference>
<feature type="region of interest" description="Disordered" evidence="3">
    <location>
        <begin position="135"/>
        <end position="167"/>
    </location>
</feature>
<feature type="domain" description="K Homology" evidence="4">
    <location>
        <begin position="55"/>
        <end position="128"/>
    </location>
</feature>
<proteinExistence type="predicted"/>
<dbReference type="AlphaFoldDB" id="A0A6M2E0D2"/>
<name>A0A6M2E0D2_XENCH</name>
<evidence type="ECO:0000259" key="4">
    <source>
        <dbReference type="SMART" id="SM00322"/>
    </source>
</evidence>
<evidence type="ECO:0000313" key="5">
    <source>
        <dbReference type="EMBL" id="NOV51804.1"/>
    </source>
</evidence>
<dbReference type="SMART" id="SM00322">
    <property type="entry name" value="KH"/>
    <property type="match status" value="1"/>
</dbReference>
<evidence type="ECO:0000256" key="1">
    <source>
        <dbReference type="ARBA" id="ARBA00022737"/>
    </source>
</evidence>
<dbReference type="InterPro" id="IPR036612">
    <property type="entry name" value="KH_dom_type_1_sf"/>
</dbReference>
<dbReference type="Gene3D" id="3.30.1370.10">
    <property type="entry name" value="K Homology domain, type 1"/>
    <property type="match status" value="1"/>
</dbReference>
<dbReference type="PANTHER" id="PTHR10288">
    <property type="entry name" value="KH DOMAIN CONTAINING RNA BINDING PROTEIN"/>
    <property type="match status" value="1"/>
</dbReference>
<feature type="compositionally biased region" description="Basic and acidic residues" evidence="3">
    <location>
        <begin position="247"/>
        <end position="259"/>
    </location>
</feature>
<reference evidence="5" key="1">
    <citation type="submission" date="2020-03" db="EMBL/GenBank/DDBJ databases">
        <title>Transcriptomic Profiling of the Digestive Tract of the Rat Flea, Xenopsylla cheopis, Following Blood Feeding and Infection with Yersinia pestis.</title>
        <authorList>
            <person name="Bland D.M."/>
            <person name="Martens C.A."/>
            <person name="Virtaneva K."/>
            <person name="Kanakabandi K."/>
            <person name="Long D."/>
            <person name="Rosenke R."/>
            <person name="Saturday G.A."/>
            <person name="Hoyt F.H."/>
            <person name="Bruno D.P."/>
            <person name="Ribeiro J.M.C."/>
            <person name="Hinnebusch J."/>
        </authorList>
    </citation>
    <scope>NUCLEOTIDE SEQUENCE</scope>
</reference>
<dbReference type="InterPro" id="IPR004087">
    <property type="entry name" value="KH_dom"/>
</dbReference>
<keyword evidence="1" id="KW-0677">Repeat</keyword>
<feature type="compositionally biased region" description="Low complexity" evidence="3">
    <location>
        <begin position="138"/>
        <end position="167"/>
    </location>
</feature>